<accession>A0A1X0Y3J2</accession>
<dbReference type="InterPro" id="IPR029058">
    <property type="entry name" value="AB_hydrolase_fold"/>
</dbReference>
<keyword evidence="4" id="KW-1185">Reference proteome</keyword>
<name>A0A1X0Y3J2_MYCSI</name>
<evidence type="ECO:0000256" key="1">
    <source>
        <dbReference type="ARBA" id="ARBA00022801"/>
    </source>
</evidence>
<dbReference type="InterPro" id="IPR013094">
    <property type="entry name" value="AB_hydrolase_3"/>
</dbReference>
<evidence type="ECO:0000313" key="3">
    <source>
        <dbReference type="EMBL" id="ORJ59658.1"/>
    </source>
</evidence>
<dbReference type="PANTHER" id="PTHR48081">
    <property type="entry name" value="AB HYDROLASE SUPERFAMILY PROTEIN C4A8.06C"/>
    <property type="match status" value="1"/>
</dbReference>
<reference evidence="3 4" key="1">
    <citation type="submission" date="2017-03" db="EMBL/GenBank/DDBJ databases">
        <title>Genomic insights into Mycobacterium simiae human colonization.</title>
        <authorList>
            <person name="Steffani J.L."/>
            <person name="Brunck M.E."/>
            <person name="Cruz E."/>
            <person name="Montiel R."/>
            <person name="Barona F."/>
        </authorList>
    </citation>
    <scope>NUCLEOTIDE SEQUENCE [LARGE SCALE GENOMIC DNA]</scope>
    <source>
        <strain evidence="3 4">MsiGto</strain>
    </source>
</reference>
<sequence length="313" mass="33297">MTTYAFDPEIGAVVPYLPDLPGGDPVAIRASLSDMIAQFPPPDTTGVRIENRQIPGRTGDPEVPIRIYRPEQRSAPAAVYHVHGGGFIAGDLETEHAFNVELSRQLGIVVVSVNYRLAPETPYPGGLEDVYAGLVWTAAHADELGIDPQRIAIQGTSAGGGLGAALALLARDRGGPHIAFQFLSVPELDDRLTTASMTDFVDTPLWSRPRAVVSWDCYLGPGRAGTADVPIYAAPARATDLTGLPPAYVSVMHFDPLRDEGVAYALAMLAAGVSVELHLFPGTFHGSAMIQDAAISKREQAEKLAVLRQALAL</sequence>
<dbReference type="Gene3D" id="3.40.50.1820">
    <property type="entry name" value="alpha/beta hydrolase"/>
    <property type="match status" value="1"/>
</dbReference>
<proteinExistence type="predicted"/>
<organism evidence="3 4">
    <name type="scientific">Mycobacterium simiae</name>
    <name type="common">Mycobacterium habana</name>
    <dbReference type="NCBI Taxonomy" id="1784"/>
    <lineage>
        <taxon>Bacteria</taxon>
        <taxon>Bacillati</taxon>
        <taxon>Actinomycetota</taxon>
        <taxon>Actinomycetes</taxon>
        <taxon>Mycobacteriales</taxon>
        <taxon>Mycobacteriaceae</taxon>
        <taxon>Mycobacterium</taxon>
        <taxon>Mycobacterium simiae complex</taxon>
    </lineage>
</organism>
<dbReference type="EMBL" id="MZZM01000019">
    <property type="protein sequence ID" value="ORJ59658.1"/>
    <property type="molecule type" value="Genomic_DNA"/>
</dbReference>
<evidence type="ECO:0000313" key="4">
    <source>
        <dbReference type="Proteomes" id="UP000193040"/>
    </source>
</evidence>
<dbReference type="Pfam" id="PF07859">
    <property type="entry name" value="Abhydrolase_3"/>
    <property type="match status" value="1"/>
</dbReference>
<dbReference type="GO" id="GO:0016787">
    <property type="term" value="F:hydrolase activity"/>
    <property type="evidence" value="ECO:0007669"/>
    <property type="project" value="UniProtKB-KW"/>
</dbReference>
<protein>
    <submittedName>
        <fullName evidence="3">Esterase</fullName>
    </submittedName>
</protein>
<keyword evidence="1" id="KW-0378">Hydrolase</keyword>
<dbReference type="RefSeq" id="WP_061557786.1">
    <property type="nucleotide sequence ID" value="NZ_MZZM01000019.1"/>
</dbReference>
<dbReference type="SUPFAM" id="SSF53474">
    <property type="entry name" value="alpha/beta-Hydrolases"/>
    <property type="match status" value="1"/>
</dbReference>
<dbReference type="InterPro" id="IPR050300">
    <property type="entry name" value="GDXG_lipolytic_enzyme"/>
</dbReference>
<dbReference type="STRING" id="1784.VC42_15125"/>
<evidence type="ECO:0000259" key="2">
    <source>
        <dbReference type="Pfam" id="PF07859"/>
    </source>
</evidence>
<comment type="caution">
    <text evidence="3">The sequence shown here is derived from an EMBL/GenBank/DDBJ whole genome shotgun (WGS) entry which is preliminary data.</text>
</comment>
<feature type="domain" description="Alpha/beta hydrolase fold-3" evidence="2">
    <location>
        <begin position="80"/>
        <end position="287"/>
    </location>
</feature>
<dbReference type="AlphaFoldDB" id="A0A1X0Y3J2"/>
<dbReference type="Proteomes" id="UP000193040">
    <property type="component" value="Unassembled WGS sequence"/>
</dbReference>
<dbReference type="PANTHER" id="PTHR48081:SF8">
    <property type="entry name" value="ALPHA_BETA HYDROLASE FOLD-3 DOMAIN-CONTAINING PROTEIN-RELATED"/>
    <property type="match status" value="1"/>
</dbReference>
<gene>
    <name evidence="3" type="ORF">B5M45_15290</name>
</gene>